<protein>
    <submittedName>
        <fullName evidence="2">Uncharacterized protein</fullName>
    </submittedName>
</protein>
<dbReference type="Proteomes" id="UP001583177">
    <property type="component" value="Unassembled WGS sequence"/>
</dbReference>
<dbReference type="EMBL" id="JAWRVE010000128">
    <property type="protein sequence ID" value="KAL1855735.1"/>
    <property type="molecule type" value="Genomic_DNA"/>
</dbReference>
<accession>A0ABR3W885</accession>
<evidence type="ECO:0000313" key="2">
    <source>
        <dbReference type="EMBL" id="KAL1855735.1"/>
    </source>
</evidence>
<feature type="compositionally biased region" description="Basic residues" evidence="1">
    <location>
        <begin position="20"/>
        <end position="37"/>
    </location>
</feature>
<evidence type="ECO:0000313" key="3">
    <source>
        <dbReference type="Proteomes" id="UP001583177"/>
    </source>
</evidence>
<comment type="caution">
    <text evidence="2">The sequence shown here is derived from an EMBL/GenBank/DDBJ whole genome shotgun (WGS) entry which is preliminary data.</text>
</comment>
<feature type="region of interest" description="Disordered" evidence="1">
    <location>
        <begin position="1"/>
        <end position="68"/>
    </location>
</feature>
<reference evidence="2 3" key="1">
    <citation type="journal article" date="2024" name="IMA Fungus">
        <title>IMA Genome - F19 : A genome assembly and annotation guide to empower mycologists, including annotated draft genome sequences of Ceratocystis pirilliformis, Diaporthe australafricana, Fusarium ophioides, Paecilomyces lecythidis, and Sporothrix stenoceras.</title>
        <authorList>
            <person name="Aylward J."/>
            <person name="Wilson A.M."/>
            <person name="Visagie C.M."/>
            <person name="Spraker J."/>
            <person name="Barnes I."/>
            <person name="Buitendag C."/>
            <person name="Ceriani C."/>
            <person name="Del Mar Angel L."/>
            <person name="du Plessis D."/>
            <person name="Fuchs T."/>
            <person name="Gasser K."/>
            <person name="Kramer D."/>
            <person name="Li W."/>
            <person name="Munsamy K."/>
            <person name="Piso A."/>
            <person name="Price J.L."/>
            <person name="Sonnekus B."/>
            <person name="Thomas C."/>
            <person name="van der Nest A."/>
            <person name="van Dijk A."/>
            <person name="van Heerden A."/>
            <person name="van Vuuren N."/>
            <person name="Yilmaz N."/>
            <person name="Duong T.A."/>
            <person name="van der Merwe N.A."/>
            <person name="Wingfield M.J."/>
            <person name="Wingfield B.D."/>
        </authorList>
    </citation>
    <scope>NUCLEOTIDE SEQUENCE [LARGE SCALE GENOMIC DNA]</scope>
    <source>
        <strain evidence="2 3">CMW 18300</strain>
    </source>
</reference>
<gene>
    <name evidence="2" type="ORF">Daus18300_011018</name>
</gene>
<feature type="region of interest" description="Disordered" evidence="1">
    <location>
        <begin position="99"/>
        <end position="124"/>
    </location>
</feature>
<organism evidence="2 3">
    <name type="scientific">Diaporthe australafricana</name>
    <dbReference type="NCBI Taxonomy" id="127596"/>
    <lineage>
        <taxon>Eukaryota</taxon>
        <taxon>Fungi</taxon>
        <taxon>Dikarya</taxon>
        <taxon>Ascomycota</taxon>
        <taxon>Pezizomycotina</taxon>
        <taxon>Sordariomycetes</taxon>
        <taxon>Sordariomycetidae</taxon>
        <taxon>Diaporthales</taxon>
        <taxon>Diaporthaceae</taxon>
        <taxon>Diaporthe</taxon>
    </lineage>
</organism>
<evidence type="ECO:0000256" key="1">
    <source>
        <dbReference type="SAM" id="MobiDB-lite"/>
    </source>
</evidence>
<name>A0ABR3W885_9PEZI</name>
<keyword evidence="3" id="KW-1185">Reference proteome</keyword>
<sequence>MSTNTSSLTDGQDHQLSKAEKRRRTRRMQKRRGKKTRSASNAPIHLKKSRNTPQVADPAAPGDVHAHEYDDSRLLKKLIPDGQEHRGCESRDVDLRIKRDNKAVSTGTSQGLESEDSTYGEASK</sequence>
<proteinExistence type="predicted"/>
<feature type="compositionally biased region" description="Polar residues" evidence="1">
    <location>
        <begin position="103"/>
        <end position="112"/>
    </location>
</feature>
<feature type="compositionally biased region" description="Polar residues" evidence="1">
    <location>
        <begin position="1"/>
        <end position="10"/>
    </location>
</feature>